<gene>
    <name evidence="3" type="ORF">HUG20_03565</name>
</gene>
<dbReference type="Gene3D" id="3.20.20.30">
    <property type="entry name" value="Luciferase-like domain"/>
    <property type="match status" value="1"/>
</dbReference>
<sequence length="323" mass="35765">MKLGILEQMATPKGKTAEDTVEETLDLAQHAEAIGYQRFWFAEHHATKGMTSSAPEIMMAAVASRTTRLHVGSGGILLPQYSVYKVAAQLLQLQALFPGRIEAGVGRSPGGAERVRSALADGKENQLNDYPEKLEALASYVRGQSPKGVRATPRTNAAPPVYSLGLGENSAEIAARLGVGYVYGHFIAPTRGEAAHEVYRQQFTPGSLSVPHALTAVFVICGESDAHAEELAMSQDMWLLRTEKGLDSRVPSVEEAKAAKKTERDQQKIKENRRRMIIGGPDTVREQLSYFSERYHNDEWLILTNIHDFQEKRRSFERIISLF</sequence>
<dbReference type="GO" id="GO:0005829">
    <property type="term" value="C:cytosol"/>
    <property type="evidence" value="ECO:0007669"/>
    <property type="project" value="TreeGrafter"/>
</dbReference>
<dbReference type="NCBIfam" id="TIGR03558">
    <property type="entry name" value="oxido_grp_1"/>
    <property type="match status" value="1"/>
</dbReference>
<dbReference type="InterPro" id="IPR036661">
    <property type="entry name" value="Luciferase-like_sf"/>
</dbReference>
<evidence type="ECO:0000259" key="2">
    <source>
        <dbReference type="Pfam" id="PF00296"/>
    </source>
</evidence>
<protein>
    <submittedName>
        <fullName evidence="3">LLM class flavin-dependent oxidoreductase</fullName>
    </submittedName>
</protein>
<dbReference type="PANTHER" id="PTHR30137">
    <property type="entry name" value="LUCIFERASE-LIKE MONOOXYGENASE"/>
    <property type="match status" value="1"/>
</dbReference>
<evidence type="ECO:0000313" key="4">
    <source>
        <dbReference type="Proteomes" id="UP000595349"/>
    </source>
</evidence>
<evidence type="ECO:0000256" key="1">
    <source>
        <dbReference type="ARBA" id="ARBA00007789"/>
    </source>
</evidence>
<feature type="domain" description="Luciferase-like" evidence="2">
    <location>
        <begin position="1"/>
        <end position="292"/>
    </location>
</feature>
<dbReference type="EMBL" id="CP054706">
    <property type="protein sequence ID" value="QQK79070.1"/>
    <property type="molecule type" value="Genomic_DNA"/>
</dbReference>
<keyword evidence="4" id="KW-1185">Reference proteome</keyword>
<dbReference type="SUPFAM" id="SSF51679">
    <property type="entry name" value="Bacterial luciferase-like"/>
    <property type="match status" value="1"/>
</dbReference>
<organism evidence="3 4">
    <name type="scientific">Salicibibacter cibi</name>
    <dbReference type="NCBI Taxonomy" id="2743001"/>
    <lineage>
        <taxon>Bacteria</taxon>
        <taxon>Bacillati</taxon>
        <taxon>Bacillota</taxon>
        <taxon>Bacilli</taxon>
        <taxon>Bacillales</taxon>
        <taxon>Bacillaceae</taxon>
        <taxon>Salicibibacter</taxon>
    </lineage>
</organism>
<dbReference type="InterPro" id="IPR019949">
    <property type="entry name" value="CmoO-like"/>
</dbReference>
<dbReference type="GO" id="GO:0016705">
    <property type="term" value="F:oxidoreductase activity, acting on paired donors, with incorporation or reduction of molecular oxygen"/>
    <property type="evidence" value="ECO:0007669"/>
    <property type="project" value="InterPro"/>
</dbReference>
<dbReference type="AlphaFoldDB" id="A0A7T7CEI6"/>
<dbReference type="KEGG" id="scib:HUG20_03565"/>
<dbReference type="InterPro" id="IPR011251">
    <property type="entry name" value="Luciferase-like_dom"/>
</dbReference>
<accession>A0A7T7CEI6</accession>
<comment type="similarity">
    <text evidence="1">To bacterial alkanal monooxygenase alpha and beta chains.</text>
</comment>
<dbReference type="CDD" id="cd00347">
    <property type="entry name" value="Flavin_utilizing_monoxygenases"/>
    <property type="match status" value="1"/>
</dbReference>
<dbReference type="Pfam" id="PF00296">
    <property type="entry name" value="Bac_luciferase"/>
    <property type="match status" value="1"/>
</dbReference>
<dbReference type="InterPro" id="IPR050766">
    <property type="entry name" value="Bact_Lucif_Oxidored"/>
</dbReference>
<dbReference type="PANTHER" id="PTHR30137:SF19">
    <property type="entry name" value="LUCIFERASE-LIKE MONOOXYGENASE"/>
    <property type="match status" value="1"/>
</dbReference>
<evidence type="ECO:0000313" key="3">
    <source>
        <dbReference type="EMBL" id="QQK79070.1"/>
    </source>
</evidence>
<dbReference type="RefSeq" id="WP_200088165.1">
    <property type="nucleotide sequence ID" value="NZ_CP054706.1"/>
</dbReference>
<proteinExistence type="predicted"/>
<reference evidence="3 4" key="1">
    <citation type="submission" date="2020-06" db="EMBL/GenBank/DDBJ databases">
        <title>Genomic analysis of Salicibibacter sp. NKC21-4.</title>
        <authorList>
            <person name="Oh Y.J."/>
        </authorList>
    </citation>
    <scope>NUCLEOTIDE SEQUENCE [LARGE SCALE GENOMIC DNA]</scope>
    <source>
        <strain evidence="3 4">NKC21-4</strain>
    </source>
</reference>
<dbReference type="Proteomes" id="UP000595349">
    <property type="component" value="Chromosome"/>
</dbReference>
<name>A0A7T7CEI6_9BACI</name>